<dbReference type="GO" id="GO:0003676">
    <property type="term" value="F:nucleic acid binding"/>
    <property type="evidence" value="ECO:0007669"/>
    <property type="project" value="InterPro"/>
</dbReference>
<dbReference type="InterPro" id="IPR013520">
    <property type="entry name" value="Ribonucl_H"/>
</dbReference>
<reference evidence="5 6" key="1">
    <citation type="submission" date="2015-11" db="EMBL/GenBank/DDBJ databases">
        <authorList>
            <person name="Hill K.K."/>
            <person name="Shirey T.B."/>
            <person name="Raphael B."/>
            <person name="Daligault H.E."/>
            <person name="Davenport K.W."/>
            <person name="Bruce D.C."/>
            <person name="Foley B.T."/>
            <person name="Johnson S.L."/>
        </authorList>
    </citation>
    <scope>NUCLEOTIDE SEQUENCE [LARGE SCALE GENOMIC DNA]</scope>
    <source>
        <strain evidence="5 6">CDC_1632</strain>
    </source>
</reference>
<accession>A0A1L3NKV5</accession>
<dbReference type="Proteomes" id="UP000182204">
    <property type="component" value="Chromosome"/>
</dbReference>
<dbReference type="InterPro" id="IPR012337">
    <property type="entry name" value="RNaseH-like_sf"/>
</dbReference>
<dbReference type="InterPro" id="IPR047201">
    <property type="entry name" value="ERI-1_3'hExo-like"/>
</dbReference>
<dbReference type="InterPro" id="IPR051274">
    <property type="entry name" value="3-5_Exoribonuclease"/>
</dbReference>
<dbReference type="SUPFAM" id="SSF53098">
    <property type="entry name" value="Ribonuclease H-like"/>
    <property type="match status" value="1"/>
</dbReference>
<dbReference type="SMART" id="SM00479">
    <property type="entry name" value="EXOIII"/>
    <property type="match status" value="1"/>
</dbReference>
<organism evidence="5 6">
    <name type="scientific">Clostridium sporogenes</name>
    <dbReference type="NCBI Taxonomy" id="1509"/>
    <lineage>
        <taxon>Bacteria</taxon>
        <taxon>Bacillati</taxon>
        <taxon>Bacillota</taxon>
        <taxon>Clostridia</taxon>
        <taxon>Eubacteriales</taxon>
        <taxon>Clostridiaceae</taxon>
        <taxon>Clostridium</taxon>
    </lineage>
</organism>
<evidence type="ECO:0000313" key="5">
    <source>
        <dbReference type="EMBL" id="APH16671.1"/>
    </source>
</evidence>
<dbReference type="CDD" id="cd06133">
    <property type="entry name" value="ERI-1_3'hExo_like"/>
    <property type="match status" value="1"/>
</dbReference>
<dbReference type="Gene3D" id="3.30.420.10">
    <property type="entry name" value="Ribonuclease H-like superfamily/Ribonuclease H"/>
    <property type="match status" value="1"/>
</dbReference>
<protein>
    <submittedName>
        <fullName evidence="5">Exonuclease family protein</fullName>
    </submittedName>
</protein>
<feature type="domain" description="Exonuclease" evidence="4">
    <location>
        <begin position="2"/>
        <end position="193"/>
    </location>
</feature>
<proteinExistence type="predicted"/>
<dbReference type="Pfam" id="PF00929">
    <property type="entry name" value="RNase_T"/>
    <property type="match status" value="1"/>
</dbReference>
<dbReference type="EMBL" id="CP013243">
    <property type="protein sequence ID" value="APH16671.1"/>
    <property type="molecule type" value="Genomic_DNA"/>
</dbReference>
<keyword evidence="3 5" id="KW-0269">Exonuclease</keyword>
<evidence type="ECO:0000313" key="6">
    <source>
        <dbReference type="Proteomes" id="UP000182204"/>
    </source>
</evidence>
<gene>
    <name evidence="5" type="ORF">NPD5_1403</name>
</gene>
<keyword evidence="2" id="KW-0378">Hydrolase</keyword>
<evidence type="ECO:0000259" key="4">
    <source>
        <dbReference type="SMART" id="SM00479"/>
    </source>
</evidence>
<dbReference type="PANTHER" id="PTHR23044">
    <property type="entry name" value="3'-5' EXONUCLEASE ERI1-RELATED"/>
    <property type="match status" value="1"/>
</dbReference>
<dbReference type="AlphaFoldDB" id="A0A1L3NKV5"/>
<name>A0A1L3NKV5_CLOSG</name>
<keyword evidence="1" id="KW-0540">Nuclease</keyword>
<evidence type="ECO:0000256" key="3">
    <source>
        <dbReference type="ARBA" id="ARBA00022839"/>
    </source>
</evidence>
<dbReference type="PANTHER" id="PTHR23044:SF61">
    <property type="entry name" value="3'-5' EXORIBONUCLEASE 1-RELATED"/>
    <property type="match status" value="1"/>
</dbReference>
<dbReference type="GO" id="GO:0000175">
    <property type="term" value="F:3'-5'-RNA exonuclease activity"/>
    <property type="evidence" value="ECO:0007669"/>
    <property type="project" value="InterPro"/>
</dbReference>
<sequence>MNYIIFDLEWNSFRNVKNHINYYKKFNKKTSFFNEIIEIGAMKLNDKLECIDSFRVYIKPTIYKKLNPRIIELTGINNEDLKYGFDFKKDLKHFKEWIGKDYILCSWCDSDIKVLKKNIEYYNPNYKVESLLVPYIDIQRYCCEILEYGKRVSLHDIISTENIVPSTDTFHQALNDSKLTVDVFRKMFDKGKIENYIINDLNSFYDSLDLKVSFDMLDKTKLRSRCAKCGKYSKKLALSFDTKKRRVSTLSYCSSCDIYTRQRIKIKKDSVDNLVYVSRRKRIEKY</sequence>
<evidence type="ECO:0000256" key="1">
    <source>
        <dbReference type="ARBA" id="ARBA00022722"/>
    </source>
</evidence>
<dbReference type="RefSeq" id="WP_072585202.1">
    <property type="nucleotide sequence ID" value="NZ_CP013243.1"/>
</dbReference>
<evidence type="ECO:0000256" key="2">
    <source>
        <dbReference type="ARBA" id="ARBA00022801"/>
    </source>
</evidence>
<dbReference type="InterPro" id="IPR036397">
    <property type="entry name" value="RNaseH_sf"/>
</dbReference>